<keyword evidence="4" id="KW-0547">Nucleotide-binding</keyword>
<sequence length="1368" mass="153127">MKRRVVFSESDSDDEIKTKEKPKVKQNTKRYSEKKRKCTDVDDNQISCRNNSQQSIIDALKRQQELSKVSRDKKANTIEAYFSQSVKPKKNVVSVDDFFGSSEKKPNAKPCAVANTPPHSPMEIIPDTPVLSPKTPLGIRESHRSSPQTNVIVLESVKTTSNQTSSMANESLNDSTEIAVKDRKHFWAYKARDGPRSLGSREIPKGTPDCLKGLNFLITGILECIEREDAANLIQNCGGKVLKTLGKKTDYLVVGREPGAAKIEKANNLKIKQITEEYLFEMIEKSSNVPLVHHKSNVSNSESSKKLESVDVNDSKQKLKSPKKSPKKKQYTESPDNAPKSHKHESPNKCTRKSVTSLCNELPLTARPVLTNNSTFNSKTDRNHSSGSSKTPTNFIDKPDSLLKEMGSKLSELWVDKYKPTSIRSLIGQNGAQSPANRLLNWLSSWHSDFSAGLKAKAYSSAPPWGPSSSDDGKWARAALLSGPPGIGKTSTAILVCKQLGYTYCEFNASDCRSKRCLSEEIGQSLGLRNLSHMAFGQASTLNSGHHVLIMDEVDGMAGNEDRGGMQELINMIKITQLPIICMCNDRQAIKMRSLANYCLDLRFHRPRVEQIKSAVLSIACKENVNLPPDVLTNIIDSSNHDIRQVINNVQMWCSSGLIDSEGLKMDALGARKDLHLNAFDVIRKVFAPDISGSQGSVATFNESLDLFFQDYNLIPLFVEENYLNVRVHNTHDDKKILQLMSQAASDIATADIISSTIRSSRTGSWFLLPVQGVFSTVSPGRTLRGSLPGGPGGVSFPSWFGKNSTQSRINRTTSELASHLRLATHCGSSNPLTLLLDYATPISELITRPLKEGDIDSAIQFLISYQITREDVDSVMELTTWPNRPNRMLSVDSKVKAALTRTYNKSSHLLPYVISSSGSFKRKRGGGGAPVSFGEENENDSGLFDDDEEEQEDEKIDLKNDAMIVIKKEDQKKRIDIEKSKLQRGEQCSSAYQFNKLRKFPAYLFSFYVQLTKTNNISLISMVANSRLRIGTHDGRFHADEVLACAMLKHLPEYSNAEIIRTRDSSILSTCDIVVDVGGVFNPENHLYDHHQREFNLTYKDFYPNSDWDIKLSSAGLIYVHFGRKILSFILGIDENTMDPLVTSLFDKMYSSFIVEIDAIDNGVPMAATPLRYSMNTSLSSRVNRMNPAWNQLDTDETVCFHNALQLVDKEFTTLVHFYADTWYPAREIVLNAVKNRYSIDSSGSIIYIEGTGCPWSTHFFEIEKSILLNNKNINEIEKNDPLLFVIYQRKDSTWTIQAIPLNEHNNFSQRLPLPESWRGLRDEQLSNIVGLPDCVFVHSTGFLGVHKTRDGVLQMARLTIKMKENQ</sequence>
<feature type="domain" description="BRCT" evidence="8">
    <location>
        <begin position="206"/>
        <end position="296"/>
    </location>
</feature>
<dbReference type="InterPro" id="IPR003226">
    <property type="entry name" value="MYG1_exonuclease"/>
</dbReference>
<dbReference type="FunFam" id="3.40.50.10190:FF:000001">
    <property type="entry name" value="Replication factor C subunit 1"/>
    <property type="match status" value="1"/>
</dbReference>
<dbReference type="InterPro" id="IPR008921">
    <property type="entry name" value="DNA_pol3_clamp-load_cplx_C"/>
</dbReference>
<dbReference type="PANTHER" id="PTHR23389">
    <property type="entry name" value="CHROMOSOME TRANSMISSION FIDELITY FACTOR 18"/>
    <property type="match status" value="1"/>
</dbReference>
<organism evidence="9 10">
    <name type="scientific">Schistosoma rodhaini</name>
    <dbReference type="NCBI Taxonomy" id="6188"/>
    <lineage>
        <taxon>Eukaryota</taxon>
        <taxon>Metazoa</taxon>
        <taxon>Spiralia</taxon>
        <taxon>Lophotrochozoa</taxon>
        <taxon>Platyhelminthes</taxon>
        <taxon>Trematoda</taxon>
        <taxon>Digenea</taxon>
        <taxon>Strigeidida</taxon>
        <taxon>Schistosomatoidea</taxon>
        <taxon>Schistosomatidae</taxon>
        <taxon>Schistosoma</taxon>
    </lineage>
</organism>
<dbReference type="CDD" id="cd18140">
    <property type="entry name" value="HLD_clamp_RFC"/>
    <property type="match status" value="1"/>
</dbReference>
<dbReference type="InterPro" id="IPR027417">
    <property type="entry name" value="P-loop_NTPase"/>
</dbReference>
<dbReference type="GO" id="GO:0016887">
    <property type="term" value="F:ATP hydrolysis activity"/>
    <property type="evidence" value="ECO:0007669"/>
    <property type="project" value="InterPro"/>
</dbReference>
<dbReference type="SUPFAM" id="SSF52113">
    <property type="entry name" value="BRCT domain"/>
    <property type="match status" value="1"/>
</dbReference>
<evidence type="ECO:0000256" key="1">
    <source>
        <dbReference type="ARBA" id="ARBA00004123"/>
    </source>
</evidence>
<dbReference type="GO" id="GO:0005663">
    <property type="term" value="C:DNA replication factor C complex"/>
    <property type="evidence" value="ECO:0007669"/>
    <property type="project" value="InterPro"/>
</dbReference>
<dbReference type="SMART" id="SM00382">
    <property type="entry name" value="AAA"/>
    <property type="match status" value="1"/>
</dbReference>
<keyword evidence="5" id="KW-0067">ATP-binding</keyword>
<dbReference type="Pfam" id="PF08519">
    <property type="entry name" value="RFC1"/>
    <property type="match status" value="1"/>
</dbReference>
<dbReference type="Pfam" id="PF25361">
    <property type="entry name" value="AAA_lid_RFC1"/>
    <property type="match status" value="1"/>
</dbReference>
<dbReference type="Gene3D" id="3.40.50.300">
    <property type="entry name" value="P-loop containing nucleotide triphosphate hydrolases"/>
    <property type="match status" value="1"/>
</dbReference>
<proteinExistence type="inferred from homology"/>
<feature type="compositionally biased region" description="Acidic residues" evidence="7">
    <location>
        <begin position="936"/>
        <end position="954"/>
    </location>
</feature>
<dbReference type="Gene3D" id="3.40.50.10190">
    <property type="entry name" value="BRCT domain"/>
    <property type="match status" value="1"/>
</dbReference>
<accession>A0AA85FDA3</accession>
<evidence type="ECO:0000256" key="2">
    <source>
        <dbReference type="ARBA" id="ARBA00006116"/>
    </source>
</evidence>
<evidence type="ECO:0000313" key="9">
    <source>
        <dbReference type="Proteomes" id="UP000050792"/>
    </source>
</evidence>
<evidence type="ECO:0000259" key="8">
    <source>
        <dbReference type="PROSITE" id="PS50172"/>
    </source>
</evidence>
<feature type="compositionally biased region" description="Basic and acidic residues" evidence="7">
    <location>
        <begin position="303"/>
        <end position="317"/>
    </location>
</feature>
<evidence type="ECO:0000256" key="6">
    <source>
        <dbReference type="ARBA" id="ARBA00023242"/>
    </source>
</evidence>
<evidence type="ECO:0000256" key="4">
    <source>
        <dbReference type="ARBA" id="ARBA00022741"/>
    </source>
</evidence>
<dbReference type="PROSITE" id="PS50172">
    <property type="entry name" value="BRCT"/>
    <property type="match status" value="1"/>
</dbReference>
<dbReference type="GO" id="GO:0006260">
    <property type="term" value="P:DNA replication"/>
    <property type="evidence" value="ECO:0007669"/>
    <property type="project" value="UniProtKB-KW"/>
</dbReference>
<dbReference type="Proteomes" id="UP000050792">
    <property type="component" value="Unassembled WGS sequence"/>
</dbReference>
<dbReference type="FunFam" id="3.40.50.300:FF:000395">
    <property type="entry name" value="Replication factor C subunit 1"/>
    <property type="match status" value="1"/>
</dbReference>
<feature type="compositionally biased region" description="Basic residues" evidence="7">
    <location>
        <begin position="318"/>
        <end position="329"/>
    </location>
</feature>
<evidence type="ECO:0000256" key="5">
    <source>
        <dbReference type="ARBA" id="ARBA00022840"/>
    </source>
</evidence>
<dbReference type="Pfam" id="PF00533">
    <property type="entry name" value="BRCT"/>
    <property type="match status" value="1"/>
</dbReference>
<dbReference type="SUPFAM" id="SSF52540">
    <property type="entry name" value="P-loop containing nucleoside triphosphate hydrolases"/>
    <property type="match status" value="1"/>
</dbReference>
<dbReference type="Gene3D" id="1.10.8.60">
    <property type="match status" value="1"/>
</dbReference>
<comment type="subcellular location">
    <subcellularLocation>
        <location evidence="1">Nucleus</location>
    </subcellularLocation>
</comment>
<dbReference type="SMART" id="SM00292">
    <property type="entry name" value="BRCT"/>
    <property type="match status" value="1"/>
</dbReference>
<dbReference type="GO" id="GO:0003677">
    <property type="term" value="F:DNA binding"/>
    <property type="evidence" value="ECO:0007669"/>
    <property type="project" value="InterPro"/>
</dbReference>
<dbReference type="InterPro" id="IPR003959">
    <property type="entry name" value="ATPase_AAA_core"/>
</dbReference>
<dbReference type="Pfam" id="PF00004">
    <property type="entry name" value="AAA"/>
    <property type="match status" value="1"/>
</dbReference>
<dbReference type="GO" id="GO:0005524">
    <property type="term" value="F:ATP binding"/>
    <property type="evidence" value="ECO:0007669"/>
    <property type="project" value="UniProtKB-KW"/>
</dbReference>
<feature type="region of interest" description="Disordered" evidence="7">
    <location>
        <begin position="370"/>
        <end position="400"/>
    </location>
</feature>
<comment type="similarity">
    <text evidence="2">Belongs to the activator 1 large subunit family.</text>
</comment>
<reference evidence="9" key="1">
    <citation type="submission" date="2022-06" db="EMBL/GenBank/DDBJ databases">
        <authorList>
            <person name="Berger JAMES D."/>
            <person name="Berger JAMES D."/>
        </authorList>
    </citation>
    <scope>NUCLEOTIDE SEQUENCE [LARGE SCALE GENOMIC DNA]</scope>
</reference>
<keyword evidence="6" id="KW-0539">Nucleus</keyword>
<name>A0AA85FDA3_9TREM</name>
<dbReference type="InterPro" id="IPR003593">
    <property type="entry name" value="AAA+_ATPase"/>
</dbReference>
<dbReference type="InterPro" id="IPR047854">
    <property type="entry name" value="RFC_lid"/>
</dbReference>
<feature type="compositionally biased region" description="Basic residues" evidence="7">
    <location>
        <begin position="24"/>
        <end position="37"/>
    </location>
</feature>
<feature type="region of interest" description="Disordered" evidence="7">
    <location>
        <begin position="294"/>
        <end position="353"/>
    </location>
</feature>
<keyword evidence="3" id="KW-0235">DNA replication</keyword>
<dbReference type="InterPro" id="IPR013725">
    <property type="entry name" value="DNA_replication_fac_RFC1_C"/>
</dbReference>
<evidence type="ECO:0000256" key="3">
    <source>
        <dbReference type="ARBA" id="ARBA00022705"/>
    </source>
</evidence>
<dbReference type="InterPro" id="IPR001357">
    <property type="entry name" value="BRCT_dom"/>
</dbReference>
<dbReference type="InterPro" id="IPR036420">
    <property type="entry name" value="BRCT_dom_sf"/>
</dbReference>
<dbReference type="WBParaSite" id="SRDH1_43190.1">
    <property type="protein sequence ID" value="SRDH1_43190.1"/>
    <property type="gene ID" value="SRDH1_43190"/>
</dbReference>
<dbReference type="PANTHER" id="PTHR23389:SF6">
    <property type="entry name" value="REPLICATION FACTOR C SUBUNIT 1"/>
    <property type="match status" value="1"/>
</dbReference>
<keyword evidence="9" id="KW-1185">Reference proteome</keyword>
<feature type="region of interest" description="Disordered" evidence="7">
    <location>
        <begin position="1"/>
        <end position="38"/>
    </location>
</feature>
<reference evidence="10" key="2">
    <citation type="submission" date="2023-11" db="UniProtKB">
        <authorList>
            <consortium name="WormBaseParasite"/>
        </authorList>
    </citation>
    <scope>IDENTIFICATION</scope>
</reference>
<feature type="region of interest" description="Disordered" evidence="7">
    <location>
        <begin position="919"/>
        <end position="954"/>
    </location>
</feature>
<dbReference type="CDD" id="cd00009">
    <property type="entry name" value="AAA"/>
    <property type="match status" value="1"/>
</dbReference>
<feature type="compositionally biased region" description="Polar residues" evidence="7">
    <location>
        <begin position="385"/>
        <end position="394"/>
    </location>
</feature>
<evidence type="ECO:0000313" key="10">
    <source>
        <dbReference type="WBParaSite" id="SRDH1_43190.1"/>
    </source>
</evidence>
<protein>
    <recommendedName>
        <fullName evidence="8">BRCT domain-containing protein</fullName>
    </recommendedName>
</protein>
<dbReference type="Gene3D" id="1.20.272.10">
    <property type="match status" value="1"/>
</dbReference>
<evidence type="ECO:0000256" key="7">
    <source>
        <dbReference type="SAM" id="MobiDB-lite"/>
    </source>
</evidence>
<dbReference type="GO" id="GO:0005634">
    <property type="term" value="C:nucleus"/>
    <property type="evidence" value="ECO:0007669"/>
    <property type="project" value="UniProtKB-SubCell"/>
</dbReference>
<dbReference type="GO" id="GO:0003689">
    <property type="term" value="F:DNA clamp loader activity"/>
    <property type="evidence" value="ECO:0007669"/>
    <property type="project" value="InterPro"/>
</dbReference>
<dbReference type="SUPFAM" id="SSF48019">
    <property type="entry name" value="post-AAA+ oligomerization domain-like"/>
    <property type="match status" value="1"/>
</dbReference>
<dbReference type="Pfam" id="PF03690">
    <property type="entry name" value="MYG1_exonuc"/>
    <property type="match status" value="1"/>
</dbReference>